<evidence type="ECO:0000313" key="1">
    <source>
        <dbReference type="EMBL" id="SHG47450.1"/>
    </source>
</evidence>
<gene>
    <name evidence="1" type="ORF">SAMN02745753_03992</name>
</gene>
<dbReference type="EMBL" id="FQVF01000022">
    <property type="protein sequence ID" value="SHG47450.1"/>
    <property type="molecule type" value="Genomic_DNA"/>
</dbReference>
<accession>A0A1M5K4A5</accession>
<dbReference type="RefSeq" id="WP_157789920.1">
    <property type="nucleotide sequence ID" value="NZ_FQVF01000022.1"/>
</dbReference>
<keyword evidence="2" id="KW-1185">Reference proteome</keyword>
<organism evidence="1 2">
    <name type="scientific">Marinomonas polaris DSM 16579</name>
    <dbReference type="NCBI Taxonomy" id="1122206"/>
    <lineage>
        <taxon>Bacteria</taxon>
        <taxon>Pseudomonadati</taxon>
        <taxon>Pseudomonadota</taxon>
        <taxon>Gammaproteobacteria</taxon>
        <taxon>Oceanospirillales</taxon>
        <taxon>Oceanospirillaceae</taxon>
        <taxon>Marinomonas</taxon>
    </lineage>
</organism>
<evidence type="ECO:0000313" key="2">
    <source>
        <dbReference type="Proteomes" id="UP000184517"/>
    </source>
</evidence>
<dbReference type="Proteomes" id="UP000184517">
    <property type="component" value="Unassembled WGS sequence"/>
</dbReference>
<name>A0A1M5K4A5_9GAMM</name>
<dbReference type="AlphaFoldDB" id="A0A1M5K4A5"/>
<sequence length="53" mass="6207">MFEFLLFVAACAAIAFLVANIQKNTAQPKTKLQPIKIEREEVRRPVPRHRRPY</sequence>
<proteinExistence type="predicted"/>
<protein>
    <submittedName>
        <fullName evidence="1">Uncharacterized protein</fullName>
    </submittedName>
</protein>
<reference evidence="2" key="1">
    <citation type="submission" date="2016-11" db="EMBL/GenBank/DDBJ databases">
        <authorList>
            <person name="Varghese N."/>
            <person name="Submissions S."/>
        </authorList>
    </citation>
    <scope>NUCLEOTIDE SEQUENCE [LARGE SCALE GENOMIC DNA]</scope>
    <source>
        <strain evidence="2">DSM 16579</strain>
    </source>
</reference>